<evidence type="ECO:0000313" key="3">
    <source>
        <dbReference type="Proteomes" id="UP000001357"/>
    </source>
</evidence>
<feature type="coiled-coil region" evidence="1">
    <location>
        <begin position="180"/>
        <end position="221"/>
    </location>
</feature>
<dbReference type="InParanoid" id="A9VAF3"/>
<organism evidence="2 3">
    <name type="scientific">Monosiga brevicollis</name>
    <name type="common">Choanoflagellate</name>
    <dbReference type="NCBI Taxonomy" id="81824"/>
    <lineage>
        <taxon>Eukaryota</taxon>
        <taxon>Choanoflagellata</taxon>
        <taxon>Craspedida</taxon>
        <taxon>Salpingoecidae</taxon>
        <taxon>Monosiga</taxon>
    </lineage>
</organism>
<keyword evidence="1" id="KW-0175">Coiled coil</keyword>
<gene>
    <name evidence="2" type="ORF">MONBRDRAFT_29206</name>
</gene>
<dbReference type="RefSeq" id="XP_001749666.1">
    <property type="nucleotide sequence ID" value="XM_001749614.1"/>
</dbReference>
<proteinExistence type="predicted"/>
<feature type="coiled-coil region" evidence="1">
    <location>
        <begin position="38"/>
        <end position="72"/>
    </location>
</feature>
<evidence type="ECO:0000256" key="1">
    <source>
        <dbReference type="SAM" id="Coils"/>
    </source>
</evidence>
<reference evidence="2 3" key="1">
    <citation type="journal article" date="2008" name="Nature">
        <title>The genome of the choanoflagellate Monosiga brevicollis and the origin of metazoans.</title>
        <authorList>
            <consortium name="JGI Sequencing"/>
            <person name="King N."/>
            <person name="Westbrook M.J."/>
            <person name="Young S.L."/>
            <person name="Kuo A."/>
            <person name="Abedin M."/>
            <person name="Chapman J."/>
            <person name="Fairclough S."/>
            <person name="Hellsten U."/>
            <person name="Isogai Y."/>
            <person name="Letunic I."/>
            <person name="Marr M."/>
            <person name="Pincus D."/>
            <person name="Putnam N."/>
            <person name="Rokas A."/>
            <person name="Wright K.J."/>
            <person name="Zuzow R."/>
            <person name="Dirks W."/>
            <person name="Good M."/>
            <person name="Goodstein D."/>
            <person name="Lemons D."/>
            <person name="Li W."/>
            <person name="Lyons J.B."/>
            <person name="Morris A."/>
            <person name="Nichols S."/>
            <person name="Richter D.J."/>
            <person name="Salamov A."/>
            <person name="Bork P."/>
            <person name="Lim W.A."/>
            <person name="Manning G."/>
            <person name="Miller W.T."/>
            <person name="McGinnis W."/>
            <person name="Shapiro H."/>
            <person name="Tjian R."/>
            <person name="Grigoriev I.V."/>
            <person name="Rokhsar D."/>
        </authorList>
    </citation>
    <scope>NUCLEOTIDE SEQUENCE [LARGE SCALE GENOMIC DNA]</scope>
    <source>
        <strain evidence="3">MX1 / ATCC 50154</strain>
    </source>
</reference>
<sequence length="240" mass="27211">MPPPTLAPFPLSLSFPLSFFSATAVGEQHLQSTLQQERERNEWRIAAARDEARDAEREIAAAEREKLIASHHSELEVMTQNGVHQTSGLHSQHSIVLGHPILHDSLEARQQKSELHRLAVLKAKAVIWERAEQKVLVEAEKARTEAYARAKAQFDEEIERVKGETATAVAAAIVPYKATIEQLHADIKDLYAEIEVHKERLVHAKEEHESTRVDMEQLRDSFRKTLSLIPGYQSDNPWLL</sequence>
<protein>
    <submittedName>
        <fullName evidence="2">Uncharacterized protein</fullName>
    </submittedName>
</protein>
<keyword evidence="3" id="KW-1185">Reference proteome</keyword>
<dbReference type="AlphaFoldDB" id="A9VAF3"/>
<dbReference type="Proteomes" id="UP000001357">
    <property type="component" value="Unassembled WGS sequence"/>
</dbReference>
<accession>A9VAF3</accession>
<evidence type="ECO:0000313" key="2">
    <source>
        <dbReference type="EMBL" id="EDQ85475.1"/>
    </source>
</evidence>
<name>A9VAF3_MONBE</name>
<dbReference type="KEGG" id="mbr:MONBRDRAFT_29206"/>
<dbReference type="GeneID" id="5894971"/>
<dbReference type="EMBL" id="CH991573">
    <property type="protein sequence ID" value="EDQ85475.1"/>
    <property type="molecule type" value="Genomic_DNA"/>
</dbReference>